<keyword evidence="1 6" id="KW-0436">Ligase</keyword>
<sequence>MRWPAEAIWEAVAPLLPGFTVEVLPEVDSTSTELMRRARAGQAEPVLLVAERQTAGRGRLGRAWQSAPGDSLTFSLGLPLAPADWAGLSLAVGASVAESLHPQVRLKWPNDLWVEGRKLGGILIETASFGEGAGARYAVIGIGLNLAPRTAEGLSTPPAALRDLWPQADAPAALARLFPALVRDLQAFEQAGFRAFHARFDARDLLRDRAVTLSDGTAGTAHGVGEDGSLLVHTAAGLQAVASSEVSVRPAAP</sequence>
<dbReference type="InterPro" id="IPR004143">
    <property type="entry name" value="BPL_LPL_catalytic"/>
</dbReference>
<evidence type="ECO:0000256" key="3">
    <source>
        <dbReference type="ARBA" id="ARBA00024227"/>
    </source>
</evidence>
<dbReference type="EC" id="6.3.4.15" evidence="3"/>
<dbReference type="Proteomes" id="UP000806285">
    <property type="component" value="Unassembled WGS sequence"/>
</dbReference>
<dbReference type="NCBIfam" id="TIGR00121">
    <property type="entry name" value="birA_ligase"/>
    <property type="match status" value="1"/>
</dbReference>
<organism evidence="6 7">
    <name type="scientific">Ramlibacter pallidus</name>
    <dbReference type="NCBI Taxonomy" id="2780087"/>
    <lineage>
        <taxon>Bacteria</taxon>
        <taxon>Pseudomonadati</taxon>
        <taxon>Pseudomonadota</taxon>
        <taxon>Betaproteobacteria</taxon>
        <taxon>Burkholderiales</taxon>
        <taxon>Comamonadaceae</taxon>
        <taxon>Ramlibacter</taxon>
    </lineage>
</organism>
<evidence type="ECO:0000256" key="4">
    <source>
        <dbReference type="ARBA" id="ARBA00047846"/>
    </source>
</evidence>
<name>A0ABR9S1P5_9BURK</name>
<evidence type="ECO:0000313" key="7">
    <source>
        <dbReference type="Proteomes" id="UP000806285"/>
    </source>
</evidence>
<evidence type="ECO:0000259" key="5">
    <source>
        <dbReference type="PROSITE" id="PS51733"/>
    </source>
</evidence>
<dbReference type="PANTHER" id="PTHR12835">
    <property type="entry name" value="BIOTIN PROTEIN LIGASE"/>
    <property type="match status" value="1"/>
</dbReference>
<keyword evidence="7" id="KW-1185">Reference proteome</keyword>
<dbReference type="Gene3D" id="2.30.30.100">
    <property type="match status" value="1"/>
</dbReference>
<protein>
    <recommendedName>
        <fullName evidence="3">biotin--[biotin carboxyl-carrier protein] ligase</fullName>
        <ecNumber evidence="3">6.3.4.15</ecNumber>
    </recommendedName>
</protein>
<dbReference type="InterPro" id="IPR003142">
    <property type="entry name" value="BPL_C"/>
</dbReference>
<dbReference type="Pfam" id="PF03099">
    <property type="entry name" value="BPL_LplA_LipB"/>
    <property type="match status" value="1"/>
</dbReference>
<dbReference type="EMBL" id="JADDIV010000002">
    <property type="protein sequence ID" value="MBE7367431.1"/>
    <property type="molecule type" value="Genomic_DNA"/>
</dbReference>
<comment type="caution">
    <text evidence="6">The sequence shown here is derived from an EMBL/GenBank/DDBJ whole genome shotgun (WGS) entry which is preliminary data.</text>
</comment>
<dbReference type="PANTHER" id="PTHR12835:SF5">
    <property type="entry name" value="BIOTIN--PROTEIN LIGASE"/>
    <property type="match status" value="1"/>
</dbReference>
<dbReference type="GO" id="GO:0004077">
    <property type="term" value="F:biotin--[biotin carboxyl-carrier protein] ligase activity"/>
    <property type="evidence" value="ECO:0007669"/>
    <property type="project" value="UniProtKB-EC"/>
</dbReference>
<reference evidence="6 7" key="1">
    <citation type="submission" date="2020-10" db="EMBL/GenBank/DDBJ databases">
        <title>Ramlibacter sp. HM2 16S ribosomal RNA gene Genome sequencing and assembly.</title>
        <authorList>
            <person name="Kang M."/>
        </authorList>
    </citation>
    <scope>NUCLEOTIDE SEQUENCE [LARGE SCALE GENOMIC DNA]</scope>
    <source>
        <strain evidence="6 7">HM2</strain>
    </source>
</reference>
<feature type="domain" description="BPL/LPL catalytic" evidence="5">
    <location>
        <begin position="18"/>
        <end position="189"/>
    </location>
</feature>
<dbReference type="PROSITE" id="PS51733">
    <property type="entry name" value="BPL_LPL_CATALYTIC"/>
    <property type="match status" value="1"/>
</dbReference>
<evidence type="ECO:0000313" key="6">
    <source>
        <dbReference type="EMBL" id="MBE7367431.1"/>
    </source>
</evidence>
<accession>A0ABR9S1P5</accession>
<proteinExistence type="predicted"/>
<keyword evidence="2" id="KW-0092">Biotin</keyword>
<dbReference type="CDD" id="cd16442">
    <property type="entry name" value="BPL"/>
    <property type="match status" value="1"/>
</dbReference>
<dbReference type="SUPFAM" id="SSF55681">
    <property type="entry name" value="Class II aaRS and biotin synthetases"/>
    <property type="match status" value="1"/>
</dbReference>
<gene>
    <name evidence="6" type="ORF">IM787_07635</name>
</gene>
<evidence type="ECO:0000256" key="1">
    <source>
        <dbReference type="ARBA" id="ARBA00022598"/>
    </source>
</evidence>
<dbReference type="InterPro" id="IPR004408">
    <property type="entry name" value="Biotin_CoA_COase_ligase"/>
</dbReference>
<evidence type="ECO:0000256" key="2">
    <source>
        <dbReference type="ARBA" id="ARBA00023267"/>
    </source>
</evidence>
<dbReference type="InterPro" id="IPR045864">
    <property type="entry name" value="aa-tRNA-synth_II/BPL/LPL"/>
</dbReference>
<dbReference type="RefSeq" id="WP_193676039.1">
    <property type="nucleotide sequence ID" value="NZ_JADDIV010000002.1"/>
</dbReference>
<comment type="catalytic activity">
    <reaction evidence="4">
        <text>biotin + L-lysyl-[protein] + ATP = N(6)-biotinyl-L-lysyl-[protein] + AMP + diphosphate + H(+)</text>
        <dbReference type="Rhea" id="RHEA:11756"/>
        <dbReference type="Rhea" id="RHEA-COMP:9752"/>
        <dbReference type="Rhea" id="RHEA-COMP:10505"/>
        <dbReference type="ChEBI" id="CHEBI:15378"/>
        <dbReference type="ChEBI" id="CHEBI:29969"/>
        <dbReference type="ChEBI" id="CHEBI:30616"/>
        <dbReference type="ChEBI" id="CHEBI:33019"/>
        <dbReference type="ChEBI" id="CHEBI:57586"/>
        <dbReference type="ChEBI" id="CHEBI:83144"/>
        <dbReference type="ChEBI" id="CHEBI:456215"/>
        <dbReference type="EC" id="6.3.4.15"/>
    </reaction>
</comment>
<dbReference type="Gene3D" id="3.30.930.10">
    <property type="entry name" value="Bira Bifunctional Protein, Domain 2"/>
    <property type="match status" value="1"/>
</dbReference>
<dbReference type="Pfam" id="PF02237">
    <property type="entry name" value="BPL_C"/>
    <property type="match status" value="1"/>
</dbReference>